<evidence type="ECO:0000313" key="2">
    <source>
        <dbReference type="Proteomes" id="UP000663852"/>
    </source>
</evidence>
<proteinExistence type="predicted"/>
<name>A0A815KRV1_ADIRI</name>
<dbReference type="EMBL" id="CAJNOJ010000315">
    <property type="protein sequence ID" value="CAF1393450.1"/>
    <property type="molecule type" value="Genomic_DNA"/>
</dbReference>
<sequence>MMDNTVAELNQDVGYSILAFLDGIDAVNFVEAVDNSQQFWSIAKTLDHHFIKLMEALCGRERVLLLPSAIPPYFTDEYEVVDGRLIQVPSHYSAVEQPPERLYIHPCFTIEGFAKLCEVYQTPLFKCYSRLLPLNIVWYNADFGLLNYEWYSHTIGSKRILNDHENKLFRVSTYFNRNRKESCCSNMKFVHTMDEFKQNLVARFSSDAWLRAIDFSKWAIVGGSVLNALCNIPFFDSKEQDVNLVYYVHDILDFKKSIDDIVNNINKIGSKSSTNKIRVEKITGTPNYNVFLPCHVQLNFIWTPIRKSKKPLSHILHNFDMDICQVAFTGDRIVSTFPFLQALATRSFIVYTLNAQSPKHLCIRIAKYCNRGFTLLVPTSFDGDFDSLMAQEEIPLYRVEYQHYIDDDGEIQIITKEFRRPFLDNVDTFGLQEKFISTVCPQLLHYN</sequence>
<gene>
    <name evidence="1" type="ORF">EDS130_LOCUS35601</name>
</gene>
<comment type="caution">
    <text evidence="1">The sequence shown here is derived from an EMBL/GenBank/DDBJ whole genome shotgun (WGS) entry which is preliminary data.</text>
</comment>
<reference evidence="1" key="1">
    <citation type="submission" date="2021-02" db="EMBL/GenBank/DDBJ databases">
        <authorList>
            <person name="Nowell W R."/>
        </authorList>
    </citation>
    <scope>NUCLEOTIDE SEQUENCE</scope>
</reference>
<dbReference type="AlphaFoldDB" id="A0A815KRV1"/>
<protein>
    <submittedName>
        <fullName evidence="1">Uncharacterized protein</fullName>
    </submittedName>
</protein>
<accession>A0A815KRV1</accession>
<organism evidence="1 2">
    <name type="scientific">Adineta ricciae</name>
    <name type="common">Rotifer</name>
    <dbReference type="NCBI Taxonomy" id="249248"/>
    <lineage>
        <taxon>Eukaryota</taxon>
        <taxon>Metazoa</taxon>
        <taxon>Spiralia</taxon>
        <taxon>Gnathifera</taxon>
        <taxon>Rotifera</taxon>
        <taxon>Eurotatoria</taxon>
        <taxon>Bdelloidea</taxon>
        <taxon>Adinetida</taxon>
        <taxon>Adinetidae</taxon>
        <taxon>Adineta</taxon>
    </lineage>
</organism>
<evidence type="ECO:0000313" key="1">
    <source>
        <dbReference type="EMBL" id="CAF1393450.1"/>
    </source>
</evidence>
<dbReference type="OrthoDB" id="10007143at2759"/>
<dbReference type="Proteomes" id="UP000663852">
    <property type="component" value="Unassembled WGS sequence"/>
</dbReference>